<dbReference type="InterPro" id="IPR026891">
    <property type="entry name" value="Fn3-like"/>
</dbReference>
<dbReference type="SMART" id="SM00758">
    <property type="entry name" value="PA14"/>
    <property type="match status" value="1"/>
</dbReference>
<evidence type="ECO:0000256" key="7">
    <source>
        <dbReference type="SAM" id="SignalP"/>
    </source>
</evidence>
<feature type="chain" id="PRO_5021939904" description="Beta-D-glucoside glucohydrolase" evidence="7">
    <location>
        <begin position="40"/>
        <end position="913"/>
    </location>
</feature>
<feature type="signal peptide" evidence="7">
    <location>
        <begin position="1"/>
        <end position="39"/>
    </location>
</feature>
<dbReference type="FunFam" id="2.60.40.10:FF:000495">
    <property type="entry name" value="Periplasmic beta-glucosidase"/>
    <property type="match status" value="1"/>
</dbReference>
<dbReference type="InterPro" id="IPR013783">
    <property type="entry name" value="Ig-like_fold"/>
</dbReference>
<evidence type="ECO:0000256" key="4">
    <source>
        <dbReference type="ARBA" id="ARBA00031448"/>
    </source>
</evidence>
<dbReference type="Gene3D" id="3.40.50.1700">
    <property type="entry name" value="Glycoside hydrolase family 3 C-terminal domain"/>
    <property type="match status" value="2"/>
</dbReference>
<keyword evidence="2 7" id="KW-0732">Signal</keyword>
<dbReference type="InterPro" id="IPR017853">
    <property type="entry name" value="GH"/>
</dbReference>
<dbReference type="Gene3D" id="3.20.20.300">
    <property type="entry name" value="Glycoside hydrolase, family 3, N-terminal domain"/>
    <property type="match status" value="1"/>
</dbReference>
<dbReference type="PRINTS" id="PR00133">
    <property type="entry name" value="GLHYDRLASE3"/>
</dbReference>
<dbReference type="InterPro" id="IPR011658">
    <property type="entry name" value="PA14_dom"/>
</dbReference>
<reference evidence="9 10" key="1">
    <citation type="submission" date="2019-07" db="EMBL/GenBank/DDBJ databases">
        <title>Genome sequencing of lignin-degrading bacterial isolates.</title>
        <authorList>
            <person name="Gladden J."/>
        </authorList>
    </citation>
    <scope>NUCLEOTIDE SEQUENCE [LARGE SCALE GENOMIC DNA]</scope>
    <source>
        <strain evidence="9 10">J19</strain>
    </source>
</reference>
<gene>
    <name evidence="9" type="ORF">L613_006400000070</name>
</gene>
<evidence type="ECO:0000313" key="10">
    <source>
        <dbReference type="Proteomes" id="UP000321583"/>
    </source>
</evidence>
<dbReference type="PROSITE" id="PS51820">
    <property type="entry name" value="PA14"/>
    <property type="match status" value="1"/>
</dbReference>
<dbReference type="InterPro" id="IPR044993">
    <property type="entry name" value="BXL"/>
</dbReference>
<dbReference type="PANTHER" id="PTHR42721">
    <property type="entry name" value="SUGAR HYDROLASE-RELATED"/>
    <property type="match status" value="1"/>
</dbReference>
<keyword evidence="10" id="KW-1185">Reference proteome</keyword>
<dbReference type="Pfam" id="PF00933">
    <property type="entry name" value="Glyco_hydro_3"/>
    <property type="match status" value="1"/>
</dbReference>
<dbReference type="GO" id="GO:0008422">
    <property type="term" value="F:beta-glucosidase activity"/>
    <property type="evidence" value="ECO:0007669"/>
    <property type="project" value="UniProtKB-ARBA"/>
</dbReference>
<dbReference type="SUPFAM" id="SSF56988">
    <property type="entry name" value="Anthrax protective antigen"/>
    <property type="match status" value="1"/>
</dbReference>
<organism evidence="9 10">
    <name type="scientific">Pseudoxanthomonas taiwanensis J19</name>
    <dbReference type="NCBI Taxonomy" id="935569"/>
    <lineage>
        <taxon>Bacteria</taxon>
        <taxon>Pseudomonadati</taxon>
        <taxon>Pseudomonadota</taxon>
        <taxon>Gammaproteobacteria</taxon>
        <taxon>Lysobacterales</taxon>
        <taxon>Lysobacteraceae</taxon>
        <taxon>Pseudoxanthomonas</taxon>
    </lineage>
</organism>
<dbReference type="Proteomes" id="UP000321583">
    <property type="component" value="Unassembled WGS sequence"/>
</dbReference>
<dbReference type="InterPro" id="IPR037524">
    <property type="entry name" value="PA14/GLEYA"/>
</dbReference>
<dbReference type="GO" id="GO:0045493">
    <property type="term" value="P:xylan catabolic process"/>
    <property type="evidence" value="ECO:0007669"/>
    <property type="project" value="InterPro"/>
</dbReference>
<evidence type="ECO:0000256" key="3">
    <source>
        <dbReference type="ARBA" id="ARBA00022801"/>
    </source>
</evidence>
<dbReference type="InterPro" id="IPR036881">
    <property type="entry name" value="Glyco_hydro_3_C_sf"/>
</dbReference>
<dbReference type="Gene3D" id="2.60.40.10">
    <property type="entry name" value="Immunoglobulins"/>
    <property type="match status" value="1"/>
</dbReference>
<dbReference type="SUPFAM" id="SSF51445">
    <property type="entry name" value="(Trans)glycosidases"/>
    <property type="match status" value="1"/>
</dbReference>
<evidence type="ECO:0000313" key="9">
    <source>
        <dbReference type="EMBL" id="TWH05083.1"/>
    </source>
</evidence>
<feature type="domain" description="PA14" evidence="8">
    <location>
        <begin position="491"/>
        <end position="644"/>
    </location>
</feature>
<protein>
    <recommendedName>
        <fullName evidence="6">Beta-D-glucoside glucohydrolase</fullName>
    </recommendedName>
    <alternativeName>
        <fullName evidence="4">Cellobiase</fullName>
    </alternativeName>
    <alternativeName>
        <fullName evidence="5">Gentiobiase</fullName>
    </alternativeName>
</protein>
<evidence type="ECO:0000259" key="8">
    <source>
        <dbReference type="PROSITE" id="PS51820"/>
    </source>
</evidence>
<dbReference type="GO" id="GO:0009044">
    <property type="term" value="F:xylan 1,4-beta-xylosidase activity"/>
    <property type="evidence" value="ECO:0007669"/>
    <property type="project" value="InterPro"/>
</dbReference>
<evidence type="ECO:0000256" key="1">
    <source>
        <dbReference type="ARBA" id="ARBA00005336"/>
    </source>
</evidence>
<comment type="caution">
    <text evidence="9">The sequence shown here is derived from an EMBL/GenBank/DDBJ whole genome shotgun (WGS) entry which is preliminary data.</text>
</comment>
<accession>A0A562D5V1</accession>
<dbReference type="Pfam" id="PF01915">
    <property type="entry name" value="Glyco_hydro_3_C"/>
    <property type="match status" value="1"/>
</dbReference>
<dbReference type="GO" id="GO:0031222">
    <property type="term" value="P:arabinan catabolic process"/>
    <property type="evidence" value="ECO:0007669"/>
    <property type="project" value="TreeGrafter"/>
</dbReference>
<evidence type="ECO:0000256" key="5">
    <source>
        <dbReference type="ARBA" id="ARBA00032194"/>
    </source>
</evidence>
<dbReference type="SMART" id="SM01217">
    <property type="entry name" value="Fn3_like"/>
    <property type="match status" value="1"/>
</dbReference>
<evidence type="ECO:0000256" key="6">
    <source>
        <dbReference type="ARBA" id="ARBA00032594"/>
    </source>
</evidence>
<evidence type="ECO:0000256" key="2">
    <source>
        <dbReference type="ARBA" id="ARBA00022729"/>
    </source>
</evidence>
<proteinExistence type="inferred from homology"/>
<dbReference type="InterPro" id="IPR001764">
    <property type="entry name" value="Glyco_hydro_3_N"/>
</dbReference>
<name>A0A562D5V1_9GAMM</name>
<comment type="similarity">
    <text evidence="1">Belongs to the glycosyl hydrolase 3 family.</text>
</comment>
<dbReference type="EMBL" id="VLJS01000096">
    <property type="protein sequence ID" value="TWH05083.1"/>
    <property type="molecule type" value="Genomic_DNA"/>
</dbReference>
<dbReference type="PANTHER" id="PTHR42721:SF3">
    <property type="entry name" value="BETA-D-XYLOSIDASE 5-RELATED"/>
    <property type="match status" value="1"/>
</dbReference>
<dbReference type="GO" id="GO:0046556">
    <property type="term" value="F:alpha-L-arabinofuranosidase activity"/>
    <property type="evidence" value="ECO:0007669"/>
    <property type="project" value="TreeGrafter"/>
</dbReference>
<keyword evidence="3" id="KW-0378">Hydrolase</keyword>
<sequence length="913" mass="100998">MDANNATARYAPARGRLRRRMLARGCALALLAALPGVQAQPDEARPWLDTSLGFEERAAALVSRMTLEEKAAQMQNDAPAIEHLGVPQYDWWNEALHGVARAGGATVFPQAIGMAASFDVPLMDQVAAAISDEARAKHHEFLRKGERGRYQGLTFWSPNINIFRDPRWGRGQETYGEDPFLTARMGVSFVRGLQGMDPETGQPLDPKYRKLDATAKHFAVHSGPEADRHTFDVHPTRQDLYDTYLPAFEALVKEADVYAVMGAYNRVYGESASASRFLLRDLLRQQWGFDGYVMSDCWAIVDIWKNHRIVETPEEAAALAVKNGTELNCGSTYAQNLPVAVRKGLISEAELDDALTRLFVARMQLGMFDPPEQVRWAQIPYSVNQSGKHDALARKMAQESLVLLKNDGILPLPKDIRRLAVVGPTADDTMALLGNYYGTPADPVTILRGIQEAVPGVEVVYARGVDLVEGRDDPAATPLIEPQYLRPAPGSNERGLRGEYFRNKDLSGQPVLVRVDPQIAFRWDRGSPTDNLMARGEAGPDNAVPNDGFSIRWSGQLLPPVSGRYRIEAAANDGMRLYLDGKLVLDHWEDAERLRADSVSLDLEGGRAYDIRLEYYENERDAAVRLAWERPGAQPPFEQALEAARSADAVVFVGGLTGDVEGEEMKVDYPGFAGGDRTDIRLPSTQQKLLEALHATGKPVVAVLTTGSALGIDWAKQNLPAILLAWYPGQRGGNAVADVLFGDYNPAGRLPVTFYSADEQLPPFDDYSMKGRTYRYFTGKPLFPFGHGLSYTRFGYSALKLDRKRASATDEVAVSVTVKNEGKRAGDEVVQLYLAPLQPRRERALKELRGFQRVHLQPGESRTVSFSIVPERDLRVYDEAAGRYVVDPGRYEVQVGASSADIRMRAPLEVVAR</sequence>
<dbReference type="AlphaFoldDB" id="A0A562D5V1"/>
<dbReference type="Pfam" id="PF14310">
    <property type="entry name" value="Fn3-like"/>
    <property type="match status" value="1"/>
</dbReference>
<dbReference type="SUPFAM" id="SSF52279">
    <property type="entry name" value="Beta-D-glucan exohydrolase, C-terminal domain"/>
    <property type="match status" value="1"/>
</dbReference>
<dbReference type="InterPro" id="IPR036962">
    <property type="entry name" value="Glyco_hydro_3_N_sf"/>
</dbReference>
<dbReference type="InterPro" id="IPR002772">
    <property type="entry name" value="Glyco_hydro_3_C"/>
</dbReference>
<dbReference type="Pfam" id="PF07691">
    <property type="entry name" value="PA14"/>
    <property type="match status" value="1"/>
</dbReference>